<keyword evidence="9" id="KW-1185">Reference proteome</keyword>
<evidence type="ECO:0000259" key="7">
    <source>
        <dbReference type="Pfam" id="PF05699"/>
    </source>
</evidence>
<reference evidence="8 9" key="1">
    <citation type="submission" date="2017-10" db="EMBL/GenBank/DDBJ databases">
        <title>Development of genomic resources for the powdery mildew, Erysiphe pulchra.</title>
        <authorList>
            <person name="Wadl P.A."/>
            <person name="Mack B.M."/>
            <person name="Moore G."/>
            <person name="Beltz S.B."/>
        </authorList>
    </citation>
    <scope>NUCLEOTIDE SEQUENCE [LARGE SCALE GENOMIC DNA]</scope>
    <source>
        <strain evidence="8">Cflorida</strain>
    </source>
</reference>
<comment type="subcellular location">
    <subcellularLocation>
        <location evidence="1">Nucleus</location>
    </subcellularLocation>
</comment>
<dbReference type="GO" id="GO:0008270">
    <property type="term" value="F:zinc ion binding"/>
    <property type="evidence" value="ECO:0007669"/>
    <property type="project" value="UniProtKB-KW"/>
</dbReference>
<name>A0A2S4PRN0_9PEZI</name>
<comment type="caution">
    <text evidence="8">The sequence shown here is derived from an EMBL/GenBank/DDBJ whole genome shotgun (WGS) entry which is preliminary data.</text>
</comment>
<evidence type="ECO:0000256" key="6">
    <source>
        <dbReference type="SAM" id="MobiDB-lite"/>
    </source>
</evidence>
<dbReference type="SUPFAM" id="SSF53098">
    <property type="entry name" value="Ribonuclease H-like"/>
    <property type="match status" value="1"/>
</dbReference>
<evidence type="ECO:0000256" key="5">
    <source>
        <dbReference type="ARBA" id="ARBA00023242"/>
    </source>
</evidence>
<dbReference type="GO" id="GO:0005634">
    <property type="term" value="C:nucleus"/>
    <property type="evidence" value="ECO:0007669"/>
    <property type="project" value="UniProtKB-SubCell"/>
</dbReference>
<feature type="non-terminal residue" evidence="8">
    <location>
        <position position="833"/>
    </location>
</feature>
<keyword evidence="5" id="KW-0539">Nucleus</keyword>
<evidence type="ECO:0000313" key="8">
    <source>
        <dbReference type="EMBL" id="POS84697.1"/>
    </source>
</evidence>
<feature type="compositionally biased region" description="Acidic residues" evidence="6">
    <location>
        <begin position="776"/>
        <end position="808"/>
    </location>
</feature>
<evidence type="ECO:0000256" key="3">
    <source>
        <dbReference type="ARBA" id="ARBA00022771"/>
    </source>
</evidence>
<dbReference type="AlphaFoldDB" id="A0A2S4PRN0"/>
<gene>
    <name evidence="8" type="ORF">EPUL_004842</name>
</gene>
<feature type="compositionally biased region" description="Polar residues" evidence="6">
    <location>
        <begin position="129"/>
        <end position="145"/>
    </location>
</feature>
<feature type="region of interest" description="Disordered" evidence="6">
    <location>
        <begin position="129"/>
        <end position="151"/>
    </location>
</feature>
<dbReference type="InterPro" id="IPR052035">
    <property type="entry name" value="ZnF_BED_domain_contain"/>
</dbReference>
<evidence type="ECO:0000256" key="1">
    <source>
        <dbReference type="ARBA" id="ARBA00004123"/>
    </source>
</evidence>
<dbReference type="InterPro" id="IPR012337">
    <property type="entry name" value="RNaseH-like_sf"/>
</dbReference>
<feature type="compositionally biased region" description="Basic and acidic residues" evidence="6">
    <location>
        <begin position="817"/>
        <end position="833"/>
    </location>
</feature>
<dbReference type="InterPro" id="IPR008906">
    <property type="entry name" value="HATC_C_dom"/>
</dbReference>
<proteinExistence type="predicted"/>
<keyword evidence="4" id="KW-0862">Zinc</keyword>
<dbReference type="STRING" id="225359.A0A2S4PRN0"/>
<protein>
    <recommendedName>
        <fullName evidence="7">HAT C-terminal dimerisation domain-containing protein</fullName>
    </recommendedName>
</protein>
<dbReference type="Proteomes" id="UP000237438">
    <property type="component" value="Unassembled WGS sequence"/>
</dbReference>
<keyword evidence="3" id="KW-0863">Zinc-finger</keyword>
<dbReference type="Pfam" id="PF05699">
    <property type="entry name" value="Dimer_Tnp_hAT"/>
    <property type="match status" value="1"/>
</dbReference>
<organism evidence="8 9">
    <name type="scientific">Erysiphe pulchra</name>
    <dbReference type="NCBI Taxonomy" id="225359"/>
    <lineage>
        <taxon>Eukaryota</taxon>
        <taxon>Fungi</taxon>
        <taxon>Dikarya</taxon>
        <taxon>Ascomycota</taxon>
        <taxon>Pezizomycotina</taxon>
        <taxon>Leotiomycetes</taxon>
        <taxon>Erysiphales</taxon>
        <taxon>Erysiphaceae</taxon>
        <taxon>Erysiphe</taxon>
    </lineage>
</organism>
<evidence type="ECO:0000256" key="4">
    <source>
        <dbReference type="ARBA" id="ARBA00022833"/>
    </source>
</evidence>
<dbReference type="PANTHER" id="PTHR46481:SF10">
    <property type="entry name" value="ZINC FINGER BED DOMAIN-CONTAINING PROTEIN 39"/>
    <property type="match status" value="1"/>
</dbReference>
<dbReference type="PANTHER" id="PTHR46481">
    <property type="entry name" value="ZINC FINGER BED DOMAIN-CONTAINING PROTEIN 4"/>
    <property type="match status" value="1"/>
</dbReference>
<dbReference type="OrthoDB" id="4364441at2759"/>
<feature type="domain" description="HAT C-terminal dimerisation" evidence="7">
    <location>
        <begin position="653"/>
        <end position="712"/>
    </location>
</feature>
<sequence>MSTANLKTSPTTNSSPFEGAQIIEAKDREFVIFPERDGTGIAGNGRPTFFQEKFLSWWKTTNYGSGRNRLPSSVPNRRGLTIGLDKIWITSTRGHIWPLFRQLAALGNGEPKVQCTICEALLQHPKATHQGSGSLTRHVQGQHPSLTAPGPRTSNAFRLLVDQSVFPNIPSPSPEHHENVERDRRRAFLYFGLAKKLPFNWAEDPATATLISRLGLQIRPPGHKELKSELEKYFRDVQTRLNQDLKTRYKTSIAIDIWKSSRHLNFLAIVVYWIDKDWKFHEALLDAPLISKNASAEEIGKSIANVLYEHKLHSRLLGVTSTEDDKLVSARDSLEKFLGEKNIRWKTADSALQCIAHVIQLAANAFYQSLNIKKNKKDKQKLRSLCHTAEFSQNSEPTITVTKIRKIIKLIKSSPARSNRFRTLQKSGHIRVPFITKEISITQWTNTYWMITYAYLNQTVIVKWMEQELEYTSDPNMAQKLHNLTITSEEWYHIRLITSVLKPLVTLTDLLLGTRQPLIHRSLVFLNAISDGLKAKLSMHLRNRYVSGKLKSDFISAIEAAIQKIETFYPEPEGVPKLIYFLATILDPTRKLLLFQEWDNNGKSTNKKYQQIYRKEFIDYFTENYLQTMSSPPEIALFRPSFQVRRSLEIQATRYLDSEVVDDEGGKLNPLDWWRMNEKEFPELAKMARDVLCVAISDIGVKQMFNQGRDIQNYIEARLDGDSIRKALVLVYALRQTTASLEKSHRKPHLPDDPDEFFDEEDARDSLAIELNQDNNDNDDDDDFCNNDFYDDDDDDDGFENDNDDDNCNNEVDERIDDVQGLHESETTLLDVK</sequence>
<keyword evidence="2" id="KW-0479">Metal-binding</keyword>
<evidence type="ECO:0000256" key="2">
    <source>
        <dbReference type="ARBA" id="ARBA00022723"/>
    </source>
</evidence>
<dbReference type="EMBL" id="PEDP01000900">
    <property type="protein sequence ID" value="POS84697.1"/>
    <property type="molecule type" value="Genomic_DNA"/>
</dbReference>
<evidence type="ECO:0000313" key="9">
    <source>
        <dbReference type="Proteomes" id="UP000237438"/>
    </source>
</evidence>
<accession>A0A2S4PRN0</accession>
<feature type="region of interest" description="Disordered" evidence="6">
    <location>
        <begin position="771"/>
        <end position="833"/>
    </location>
</feature>
<dbReference type="GO" id="GO:0046983">
    <property type="term" value="F:protein dimerization activity"/>
    <property type="evidence" value="ECO:0007669"/>
    <property type="project" value="InterPro"/>
</dbReference>